<dbReference type="GO" id="GO:0016787">
    <property type="term" value="F:hydrolase activity"/>
    <property type="evidence" value="ECO:0007669"/>
    <property type="project" value="UniProtKB-KW"/>
</dbReference>
<dbReference type="GO" id="GO:0046872">
    <property type="term" value="F:metal ion binding"/>
    <property type="evidence" value="ECO:0007669"/>
    <property type="project" value="UniProtKB-KW"/>
</dbReference>
<dbReference type="STRING" id="443610.VE25_16975"/>
<dbReference type="Pfam" id="PF01850">
    <property type="entry name" value="PIN"/>
    <property type="match status" value="1"/>
</dbReference>
<keyword evidence="10" id="KW-1185">Reference proteome</keyword>
<dbReference type="InterPro" id="IPR029060">
    <property type="entry name" value="PIN-like_dom_sf"/>
</dbReference>
<evidence type="ECO:0000313" key="10">
    <source>
        <dbReference type="Proteomes" id="UP000033632"/>
    </source>
</evidence>
<evidence type="ECO:0000256" key="3">
    <source>
        <dbReference type="ARBA" id="ARBA00022722"/>
    </source>
</evidence>
<dbReference type="InterPro" id="IPR002716">
    <property type="entry name" value="PIN_dom"/>
</dbReference>
<organism evidence="9 10">
    <name type="scientific">Devosia geojensis</name>
    <dbReference type="NCBI Taxonomy" id="443610"/>
    <lineage>
        <taxon>Bacteria</taxon>
        <taxon>Pseudomonadati</taxon>
        <taxon>Pseudomonadota</taxon>
        <taxon>Alphaproteobacteria</taxon>
        <taxon>Hyphomicrobiales</taxon>
        <taxon>Devosiaceae</taxon>
        <taxon>Devosia</taxon>
    </lineage>
</organism>
<keyword evidence="2" id="KW-1277">Toxin-antitoxin system</keyword>
<keyword evidence="3" id="KW-0540">Nuclease</keyword>
<evidence type="ECO:0000256" key="2">
    <source>
        <dbReference type="ARBA" id="ARBA00022649"/>
    </source>
</evidence>
<evidence type="ECO:0000256" key="7">
    <source>
        <dbReference type="ARBA" id="ARBA00038093"/>
    </source>
</evidence>
<name>A0A0F5FP24_9HYPH</name>
<evidence type="ECO:0000256" key="6">
    <source>
        <dbReference type="ARBA" id="ARBA00022842"/>
    </source>
</evidence>
<dbReference type="PANTHER" id="PTHR33653">
    <property type="entry name" value="RIBONUCLEASE VAPC2"/>
    <property type="match status" value="1"/>
</dbReference>
<reference evidence="9 10" key="1">
    <citation type="submission" date="2015-03" db="EMBL/GenBank/DDBJ databases">
        <authorList>
            <person name="Hassan Y.I."/>
            <person name="Lepp D."/>
            <person name="Li X.-Z."/>
            <person name="Zhou T."/>
        </authorList>
    </citation>
    <scope>NUCLEOTIDE SEQUENCE [LARGE SCALE GENOMIC DNA]</scope>
    <source>
        <strain evidence="9 10">BD-c194</strain>
    </source>
</reference>
<comment type="similarity">
    <text evidence="7">Belongs to the PINc/VapC protein family.</text>
</comment>
<dbReference type="OrthoDB" id="5458135at2"/>
<dbReference type="Proteomes" id="UP000033632">
    <property type="component" value="Unassembled WGS sequence"/>
</dbReference>
<dbReference type="Gene3D" id="3.40.50.1010">
    <property type="entry name" value="5'-nuclease"/>
    <property type="match status" value="1"/>
</dbReference>
<dbReference type="PATRIC" id="fig|443610.3.peg.1691"/>
<dbReference type="SUPFAM" id="SSF88723">
    <property type="entry name" value="PIN domain-like"/>
    <property type="match status" value="1"/>
</dbReference>
<sequence length="140" mass="15781">MTYLLDTNVLSELRRPQRADPNVRRWAGQLDIEEAYISVISVLEIGRGAVMVSKKNPEHSARLSAWLHSDIVPTYEGRLFNIDLDVAVQCARFGHVPDDHLADALLAATAIVHDMILVTRNIGDFRDFVVPLLNPWDYTS</sequence>
<evidence type="ECO:0000256" key="4">
    <source>
        <dbReference type="ARBA" id="ARBA00022723"/>
    </source>
</evidence>
<dbReference type="CDD" id="cd18746">
    <property type="entry name" value="PIN_VapC4-5_FitB-like"/>
    <property type="match status" value="1"/>
</dbReference>
<dbReference type="AlphaFoldDB" id="A0A0F5FP24"/>
<dbReference type="GO" id="GO:0004518">
    <property type="term" value="F:nuclease activity"/>
    <property type="evidence" value="ECO:0007669"/>
    <property type="project" value="UniProtKB-KW"/>
</dbReference>
<proteinExistence type="inferred from homology"/>
<comment type="caution">
    <text evidence="9">The sequence shown here is derived from an EMBL/GenBank/DDBJ whole genome shotgun (WGS) entry which is preliminary data.</text>
</comment>
<feature type="domain" description="PIN" evidence="8">
    <location>
        <begin position="3"/>
        <end position="122"/>
    </location>
</feature>
<gene>
    <name evidence="9" type="ORF">VE25_16975</name>
</gene>
<evidence type="ECO:0000313" key="9">
    <source>
        <dbReference type="EMBL" id="KKB10634.1"/>
    </source>
</evidence>
<evidence type="ECO:0000256" key="1">
    <source>
        <dbReference type="ARBA" id="ARBA00001946"/>
    </source>
</evidence>
<keyword evidence="6" id="KW-0460">Magnesium</keyword>
<evidence type="ECO:0000256" key="5">
    <source>
        <dbReference type="ARBA" id="ARBA00022801"/>
    </source>
</evidence>
<dbReference type="InterPro" id="IPR050556">
    <property type="entry name" value="Type_II_TA_system_RNase"/>
</dbReference>
<keyword evidence="5" id="KW-0378">Hydrolase</keyword>
<protein>
    <recommendedName>
        <fullName evidence="8">PIN domain-containing protein</fullName>
    </recommendedName>
</protein>
<dbReference type="PANTHER" id="PTHR33653:SF1">
    <property type="entry name" value="RIBONUCLEASE VAPC2"/>
    <property type="match status" value="1"/>
</dbReference>
<dbReference type="EMBL" id="JZEX01000142">
    <property type="protein sequence ID" value="KKB10634.1"/>
    <property type="molecule type" value="Genomic_DNA"/>
</dbReference>
<dbReference type="RefSeq" id="WP_046109846.1">
    <property type="nucleotide sequence ID" value="NZ_JZEX01000142.1"/>
</dbReference>
<keyword evidence="4" id="KW-0479">Metal-binding</keyword>
<accession>A0A0F5FP24</accession>
<evidence type="ECO:0000259" key="8">
    <source>
        <dbReference type="Pfam" id="PF01850"/>
    </source>
</evidence>
<comment type="cofactor">
    <cofactor evidence="1">
        <name>Mg(2+)</name>
        <dbReference type="ChEBI" id="CHEBI:18420"/>
    </cofactor>
</comment>